<dbReference type="PANTHER" id="PTHR43877">
    <property type="entry name" value="AMINOALKYLPHOSPHONATE N-ACETYLTRANSFERASE-RELATED-RELATED"/>
    <property type="match status" value="1"/>
</dbReference>
<evidence type="ECO:0000313" key="5">
    <source>
        <dbReference type="Proteomes" id="UP000002945"/>
    </source>
</evidence>
<evidence type="ECO:0000259" key="3">
    <source>
        <dbReference type="PROSITE" id="PS51186"/>
    </source>
</evidence>
<dbReference type="eggNOG" id="COG0456">
    <property type="taxonomic scope" value="Bacteria"/>
</dbReference>
<dbReference type="Proteomes" id="UP000002945">
    <property type="component" value="Unassembled WGS sequence"/>
</dbReference>
<accession>A9DNS2</accession>
<keyword evidence="1 4" id="KW-0808">Transferase</keyword>
<dbReference type="PANTHER" id="PTHR43877:SF2">
    <property type="entry name" value="AMINOALKYLPHOSPHONATE N-ACETYLTRANSFERASE-RELATED"/>
    <property type="match status" value="1"/>
</dbReference>
<protein>
    <submittedName>
        <fullName evidence="4">Acetyltransferase, GNAT family protein</fullName>
    </submittedName>
</protein>
<dbReference type="SUPFAM" id="SSF55729">
    <property type="entry name" value="Acyl-CoA N-acyltransferases (Nat)"/>
    <property type="match status" value="1"/>
</dbReference>
<dbReference type="InterPro" id="IPR016181">
    <property type="entry name" value="Acyl_CoA_acyltransferase"/>
</dbReference>
<dbReference type="EMBL" id="ABIB01000002">
    <property type="protein sequence ID" value="EDP97263.1"/>
    <property type="molecule type" value="Genomic_DNA"/>
</dbReference>
<evidence type="ECO:0000256" key="2">
    <source>
        <dbReference type="ARBA" id="ARBA00023315"/>
    </source>
</evidence>
<dbReference type="PROSITE" id="PS51186">
    <property type="entry name" value="GNAT"/>
    <property type="match status" value="1"/>
</dbReference>
<sequence length="173" mass="20156">MENHTIRKAVVADAKFISLLAKITFSETFGNLFRDKSDLRAYLEKTFSLEKITSSLKKEENVFWIAYADELPVGYAKLKKRSPVPNSSFHEAAQLQKIYVLKDYLAHKIGTKLQDALFKEVQTLQVAQLWLSVLHTNERAIGFYRKHDFHKYDSYSFSIGKEDFVFNIMMKTF</sequence>
<reference evidence="4 5" key="1">
    <citation type="journal article" date="2011" name="J. Bacteriol.">
        <title>Genome sequence of the algicidal bacterium Kordia algicida OT-1.</title>
        <authorList>
            <person name="Lee H.S."/>
            <person name="Kang S.G."/>
            <person name="Kwon K.K."/>
            <person name="Lee J.H."/>
            <person name="Kim S.J."/>
        </authorList>
    </citation>
    <scope>NUCLEOTIDE SEQUENCE [LARGE SCALE GENOMIC DNA]</scope>
    <source>
        <strain evidence="4 5">OT-1</strain>
    </source>
</reference>
<dbReference type="InterPro" id="IPR000182">
    <property type="entry name" value="GNAT_dom"/>
</dbReference>
<dbReference type="OrthoDB" id="7205533at2"/>
<organism evidence="4 5">
    <name type="scientific">Kordia algicida OT-1</name>
    <dbReference type="NCBI Taxonomy" id="391587"/>
    <lineage>
        <taxon>Bacteria</taxon>
        <taxon>Pseudomonadati</taxon>
        <taxon>Bacteroidota</taxon>
        <taxon>Flavobacteriia</taxon>
        <taxon>Flavobacteriales</taxon>
        <taxon>Flavobacteriaceae</taxon>
        <taxon>Kordia</taxon>
    </lineage>
</organism>
<feature type="domain" description="N-acetyltransferase" evidence="3">
    <location>
        <begin position="27"/>
        <end position="171"/>
    </location>
</feature>
<gene>
    <name evidence="4" type="ORF">KAOT1_18912</name>
</gene>
<dbReference type="CDD" id="cd04301">
    <property type="entry name" value="NAT_SF"/>
    <property type="match status" value="1"/>
</dbReference>
<dbReference type="HOGENOM" id="CLU_013985_18_0_10"/>
<dbReference type="Pfam" id="PF00583">
    <property type="entry name" value="Acetyltransf_1"/>
    <property type="match status" value="1"/>
</dbReference>
<proteinExistence type="predicted"/>
<dbReference type="Gene3D" id="3.40.630.30">
    <property type="match status" value="1"/>
</dbReference>
<keyword evidence="2" id="KW-0012">Acyltransferase</keyword>
<dbReference type="InterPro" id="IPR050832">
    <property type="entry name" value="Bact_Acetyltransf"/>
</dbReference>
<evidence type="ECO:0000313" key="4">
    <source>
        <dbReference type="EMBL" id="EDP97263.1"/>
    </source>
</evidence>
<evidence type="ECO:0000256" key="1">
    <source>
        <dbReference type="ARBA" id="ARBA00022679"/>
    </source>
</evidence>
<dbReference type="AlphaFoldDB" id="A9DNS2"/>
<comment type="caution">
    <text evidence="4">The sequence shown here is derived from an EMBL/GenBank/DDBJ whole genome shotgun (WGS) entry which is preliminary data.</text>
</comment>
<keyword evidence="5" id="KW-1185">Reference proteome</keyword>
<dbReference type="STRING" id="391587.KAOT1_18912"/>
<dbReference type="RefSeq" id="WP_007096314.1">
    <property type="nucleotide sequence ID" value="NZ_CP142125.1"/>
</dbReference>
<name>A9DNS2_9FLAO</name>
<dbReference type="GO" id="GO:0016747">
    <property type="term" value="F:acyltransferase activity, transferring groups other than amino-acyl groups"/>
    <property type="evidence" value="ECO:0007669"/>
    <property type="project" value="InterPro"/>
</dbReference>